<sequence>MMPTKSDSRRRLNAGLHVNDDCKDYVKVSSGASEVDGFINEQWVPPSSAAEEQIPWKTIFIIFTLFVGGSICIGCATYDWLMDVNQERSDRIWALLIIGALTIIPGGYYLMVLSCILLHRRGYSMDDIRRLG</sequence>
<keyword evidence="1" id="KW-1133">Transmembrane helix</keyword>
<protein>
    <recommendedName>
        <fullName evidence="4">Transmembrane protein 230</fullName>
    </recommendedName>
</protein>
<keyword evidence="1" id="KW-0472">Membrane</keyword>
<dbReference type="OMA" id="TICICCA"/>
<dbReference type="PANTHER" id="PTHR15664">
    <property type="entry name" value="C20ORF30 PROTEIN"/>
    <property type="match status" value="1"/>
</dbReference>
<dbReference type="AlphaFoldDB" id="B4MVK0"/>
<dbReference type="eggNOG" id="KOG1311">
    <property type="taxonomic scope" value="Eukaryota"/>
</dbReference>
<dbReference type="FunCoup" id="B4MVK0">
    <property type="interactions" value="746"/>
</dbReference>
<dbReference type="OrthoDB" id="5597044at2759"/>
<dbReference type="InParanoid" id="B4MVK0"/>
<dbReference type="PhylomeDB" id="B4MVK0"/>
<organism evidence="2 3">
    <name type="scientific">Drosophila willistoni</name>
    <name type="common">Fruit fly</name>
    <dbReference type="NCBI Taxonomy" id="7260"/>
    <lineage>
        <taxon>Eukaryota</taxon>
        <taxon>Metazoa</taxon>
        <taxon>Ecdysozoa</taxon>
        <taxon>Arthropoda</taxon>
        <taxon>Hexapoda</taxon>
        <taxon>Insecta</taxon>
        <taxon>Pterygota</taxon>
        <taxon>Neoptera</taxon>
        <taxon>Endopterygota</taxon>
        <taxon>Diptera</taxon>
        <taxon>Brachycera</taxon>
        <taxon>Muscomorpha</taxon>
        <taxon>Ephydroidea</taxon>
        <taxon>Drosophilidae</taxon>
        <taxon>Drosophila</taxon>
        <taxon>Sophophora</taxon>
    </lineage>
</organism>
<evidence type="ECO:0000313" key="2">
    <source>
        <dbReference type="EMBL" id="EDW75720.1"/>
    </source>
</evidence>
<dbReference type="EMBL" id="CH963857">
    <property type="protein sequence ID" value="EDW75720.1"/>
    <property type="molecule type" value="Genomic_DNA"/>
</dbReference>
<dbReference type="InterPro" id="IPR044234">
    <property type="entry name" value="TMEM230"/>
</dbReference>
<evidence type="ECO:0000313" key="3">
    <source>
        <dbReference type="Proteomes" id="UP000007798"/>
    </source>
</evidence>
<evidence type="ECO:0000256" key="1">
    <source>
        <dbReference type="SAM" id="Phobius"/>
    </source>
</evidence>
<proteinExistence type="predicted"/>
<name>B4MVK0_DROWI</name>
<dbReference type="Proteomes" id="UP000007798">
    <property type="component" value="Unassembled WGS sequence"/>
</dbReference>
<feature type="transmembrane region" description="Helical" evidence="1">
    <location>
        <begin position="59"/>
        <end position="80"/>
    </location>
</feature>
<dbReference type="KEGG" id="dwi:6642419"/>
<dbReference type="GO" id="GO:0012505">
    <property type="term" value="C:endomembrane system"/>
    <property type="evidence" value="ECO:0007669"/>
    <property type="project" value="TreeGrafter"/>
</dbReference>
<reference evidence="2 3" key="1">
    <citation type="journal article" date="2007" name="Nature">
        <title>Evolution of genes and genomes on the Drosophila phylogeny.</title>
        <authorList>
            <consortium name="Drosophila 12 Genomes Consortium"/>
            <person name="Clark A.G."/>
            <person name="Eisen M.B."/>
            <person name="Smith D.R."/>
            <person name="Bergman C.M."/>
            <person name="Oliver B."/>
            <person name="Markow T.A."/>
            <person name="Kaufman T.C."/>
            <person name="Kellis M."/>
            <person name="Gelbart W."/>
            <person name="Iyer V.N."/>
            <person name="Pollard D.A."/>
            <person name="Sackton T.B."/>
            <person name="Larracuente A.M."/>
            <person name="Singh N.D."/>
            <person name="Abad J.P."/>
            <person name="Abt D.N."/>
            <person name="Adryan B."/>
            <person name="Aguade M."/>
            <person name="Akashi H."/>
            <person name="Anderson W.W."/>
            <person name="Aquadro C.F."/>
            <person name="Ardell D.H."/>
            <person name="Arguello R."/>
            <person name="Artieri C.G."/>
            <person name="Barbash D.A."/>
            <person name="Barker D."/>
            <person name="Barsanti P."/>
            <person name="Batterham P."/>
            <person name="Batzoglou S."/>
            <person name="Begun D."/>
            <person name="Bhutkar A."/>
            <person name="Blanco E."/>
            <person name="Bosak S.A."/>
            <person name="Bradley R.K."/>
            <person name="Brand A.D."/>
            <person name="Brent M.R."/>
            <person name="Brooks A.N."/>
            <person name="Brown R.H."/>
            <person name="Butlin R.K."/>
            <person name="Caggese C."/>
            <person name="Calvi B.R."/>
            <person name="Bernardo de Carvalho A."/>
            <person name="Caspi A."/>
            <person name="Castrezana S."/>
            <person name="Celniker S.E."/>
            <person name="Chang J.L."/>
            <person name="Chapple C."/>
            <person name="Chatterji S."/>
            <person name="Chinwalla A."/>
            <person name="Civetta A."/>
            <person name="Clifton S.W."/>
            <person name="Comeron J.M."/>
            <person name="Costello J.C."/>
            <person name="Coyne J.A."/>
            <person name="Daub J."/>
            <person name="David R.G."/>
            <person name="Delcher A.L."/>
            <person name="Delehaunty K."/>
            <person name="Do C.B."/>
            <person name="Ebling H."/>
            <person name="Edwards K."/>
            <person name="Eickbush T."/>
            <person name="Evans J.D."/>
            <person name="Filipski A."/>
            <person name="Findeiss S."/>
            <person name="Freyhult E."/>
            <person name="Fulton L."/>
            <person name="Fulton R."/>
            <person name="Garcia A.C."/>
            <person name="Gardiner A."/>
            <person name="Garfield D.A."/>
            <person name="Garvin B.E."/>
            <person name="Gibson G."/>
            <person name="Gilbert D."/>
            <person name="Gnerre S."/>
            <person name="Godfrey J."/>
            <person name="Good R."/>
            <person name="Gotea V."/>
            <person name="Gravely B."/>
            <person name="Greenberg A.J."/>
            <person name="Griffiths-Jones S."/>
            <person name="Gross S."/>
            <person name="Guigo R."/>
            <person name="Gustafson E.A."/>
            <person name="Haerty W."/>
            <person name="Hahn M.W."/>
            <person name="Halligan D.L."/>
            <person name="Halpern A.L."/>
            <person name="Halter G.M."/>
            <person name="Han M.V."/>
            <person name="Heger A."/>
            <person name="Hillier L."/>
            <person name="Hinrichs A.S."/>
            <person name="Holmes I."/>
            <person name="Hoskins R.A."/>
            <person name="Hubisz M.J."/>
            <person name="Hultmark D."/>
            <person name="Huntley M.A."/>
            <person name="Jaffe D.B."/>
            <person name="Jagadeeshan S."/>
            <person name="Jeck W.R."/>
            <person name="Johnson J."/>
            <person name="Jones C.D."/>
            <person name="Jordan W.C."/>
            <person name="Karpen G.H."/>
            <person name="Kataoka E."/>
            <person name="Keightley P.D."/>
            <person name="Kheradpour P."/>
            <person name="Kirkness E.F."/>
            <person name="Koerich L.B."/>
            <person name="Kristiansen K."/>
            <person name="Kudrna D."/>
            <person name="Kulathinal R.J."/>
            <person name="Kumar S."/>
            <person name="Kwok R."/>
            <person name="Lander E."/>
            <person name="Langley C.H."/>
            <person name="Lapoint R."/>
            <person name="Lazzaro B.P."/>
            <person name="Lee S.J."/>
            <person name="Levesque L."/>
            <person name="Li R."/>
            <person name="Lin C.F."/>
            <person name="Lin M.F."/>
            <person name="Lindblad-Toh K."/>
            <person name="Llopart A."/>
            <person name="Long M."/>
            <person name="Low L."/>
            <person name="Lozovsky E."/>
            <person name="Lu J."/>
            <person name="Luo M."/>
            <person name="Machado C.A."/>
            <person name="Makalowski W."/>
            <person name="Marzo M."/>
            <person name="Matsuda M."/>
            <person name="Matzkin L."/>
            <person name="McAllister B."/>
            <person name="McBride C.S."/>
            <person name="McKernan B."/>
            <person name="McKernan K."/>
            <person name="Mendez-Lago M."/>
            <person name="Minx P."/>
            <person name="Mollenhauer M.U."/>
            <person name="Montooth K."/>
            <person name="Mount S.M."/>
            <person name="Mu X."/>
            <person name="Myers E."/>
            <person name="Negre B."/>
            <person name="Newfeld S."/>
            <person name="Nielsen R."/>
            <person name="Noor M.A."/>
            <person name="O'Grady P."/>
            <person name="Pachter L."/>
            <person name="Papaceit M."/>
            <person name="Parisi M.J."/>
            <person name="Parisi M."/>
            <person name="Parts L."/>
            <person name="Pedersen J.S."/>
            <person name="Pesole G."/>
            <person name="Phillippy A.M."/>
            <person name="Ponting C.P."/>
            <person name="Pop M."/>
            <person name="Porcelli D."/>
            <person name="Powell J.R."/>
            <person name="Prohaska S."/>
            <person name="Pruitt K."/>
            <person name="Puig M."/>
            <person name="Quesneville H."/>
            <person name="Ram K.R."/>
            <person name="Rand D."/>
            <person name="Rasmussen M.D."/>
            <person name="Reed L.K."/>
            <person name="Reenan R."/>
            <person name="Reily A."/>
            <person name="Remington K.A."/>
            <person name="Rieger T.T."/>
            <person name="Ritchie M.G."/>
            <person name="Robin C."/>
            <person name="Rogers Y.H."/>
            <person name="Rohde C."/>
            <person name="Rozas J."/>
            <person name="Rubenfield M.J."/>
            <person name="Ruiz A."/>
            <person name="Russo S."/>
            <person name="Salzberg S.L."/>
            <person name="Sanchez-Gracia A."/>
            <person name="Saranga D.J."/>
            <person name="Sato H."/>
            <person name="Schaeffer S.W."/>
            <person name="Schatz M.C."/>
            <person name="Schlenke T."/>
            <person name="Schwartz R."/>
            <person name="Segarra C."/>
            <person name="Singh R.S."/>
            <person name="Sirot L."/>
            <person name="Sirota M."/>
            <person name="Sisneros N.B."/>
            <person name="Smith C.D."/>
            <person name="Smith T.F."/>
            <person name="Spieth J."/>
            <person name="Stage D.E."/>
            <person name="Stark A."/>
            <person name="Stephan W."/>
            <person name="Strausberg R.L."/>
            <person name="Strempel S."/>
            <person name="Sturgill D."/>
            <person name="Sutton G."/>
            <person name="Sutton G.G."/>
            <person name="Tao W."/>
            <person name="Teichmann S."/>
            <person name="Tobari Y.N."/>
            <person name="Tomimura Y."/>
            <person name="Tsolas J.M."/>
            <person name="Valente V.L."/>
            <person name="Venter E."/>
            <person name="Venter J.C."/>
            <person name="Vicario S."/>
            <person name="Vieira F.G."/>
            <person name="Vilella A.J."/>
            <person name="Villasante A."/>
            <person name="Walenz B."/>
            <person name="Wang J."/>
            <person name="Wasserman M."/>
            <person name="Watts T."/>
            <person name="Wilson D."/>
            <person name="Wilson R.K."/>
            <person name="Wing R.A."/>
            <person name="Wolfner M.F."/>
            <person name="Wong A."/>
            <person name="Wong G.K."/>
            <person name="Wu C.I."/>
            <person name="Wu G."/>
            <person name="Yamamoto D."/>
            <person name="Yang H.P."/>
            <person name="Yang S.P."/>
            <person name="Yorke J.A."/>
            <person name="Yoshida K."/>
            <person name="Zdobnov E."/>
            <person name="Zhang P."/>
            <person name="Zhang Y."/>
            <person name="Zimin A.V."/>
            <person name="Baldwin J."/>
            <person name="Abdouelleil A."/>
            <person name="Abdulkadir J."/>
            <person name="Abebe A."/>
            <person name="Abera B."/>
            <person name="Abreu J."/>
            <person name="Acer S.C."/>
            <person name="Aftuck L."/>
            <person name="Alexander A."/>
            <person name="An P."/>
            <person name="Anderson E."/>
            <person name="Anderson S."/>
            <person name="Arachi H."/>
            <person name="Azer M."/>
            <person name="Bachantsang P."/>
            <person name="Barry A."/>
            <person name="Bayul T."/>
            <person name="Berlin A."/>
            <person name="Bessette D."/>
            <person name="Bloom T."/>
            <person name="Blye J."/>
            <person name="Boguslavskiy L."/>
            <person name="Bonnet C."/>
            <person name="Boukhgalter B."/>
            <person name="Bourzgui I."/>
            <person name="Brown A."/>
            <person name="Cahill P."/>
            <person name="Channer S."/>
            <person name="Cheshatsang Y."/>
            <person name="Chuda L."/>
            <person name="Citroen M."/>
            <person name="Collymore A."/>
            <person name="Cooke P."/>
            <person name="Costello M."/>
            <person name="D'Aco K."/>
            <person name="Daza R."/>
            <person name="De Haan G."/>
            <person name="DeGray S."/>
            <person name="DeMaso C."/>
            <person name="Dhargay N."/>
            <person name="Dooley K."/>
            <person name="Dooley E."/>
            <person name="Doricent M."/>
            <person name="Dorje P."/>
            <person name="Dorjee K."/>
            <person name="Dupes A."/>
            <person name="Elong R."/>
            <person name="Falk J."/>
            <person name="Farina A."/>
            <person name="Faro S."/>
            <person name="Ferguson D."/>
            <person name="Fisher S."/>
            <person name="Foley C.D."/>
            <person name="Franke A."/>
            <person name="Friedrich D."/>
            <person name="Gadbois L."/>
            <person name="Gearin G."/>
            <person name="Gearin C.R."/>
            <person name="Giannoukos G."/>
            <person name="Goode T."/>
            <person name="Graham J."/>
            <person name="Grandbois E."/>
            <person name="Grewal S."/>
            <person name="Gyaltsen K."/>
            <person name="Hafez N."/>
            <person name="Hagos B."/>
            <person name="Hall J."/>
            <person name="Henson C."/>
            <person name="Hollinger A."/>
            <person name="Honan T."/>
            <person name="Huard M.D."/>
            <person name="Hughes L."/>
            <person name="Hurhula B."/>
            <person name="Husby M.E."/>
            <person name="Kamat A."/>
            <person name="Kanga B."/>
            <person name="Kashin S."/>
            <person name="Khazanovich D."/>
            <person name="Kisner P."/>
            <person name="Lance K."/>
            <person name="Lara M."/>
            <person name="Lee W."/>
            <person name="Lennon N."/>
            <person name="Letendre F."/>
            <person name="LeVine R."/>
            <person name="Lipovsky A."/>
            <person name="Liu X."/>
            <person name="Liu J."/>
            <person name="Liu S."/>
            <person name="Lokyitsang T."/>
            <person name="Lokyitsang Y."/>
            <person name="Lubonja R."/>
            <person name="Lui A."/>
            <person name="MacDonald P."/>
            <person name="Magnisalis V."/>
            <person name="Maru K."/>
            <person name="Matthews C."/>
            <person name="McCusker W."/>
            <person name="McDonough S."/>
            <person name="Mehta T."/>
            <person name="Meldrim J."/>
            <person name="Meneus L."/>
            <person name="Mihai O."/>
            <person name="Mihalev A."/>
            <person name="Mihova T."/>
            <person name="Mittelman R."/>
            <person name="Mlenga V."/>
            <person name="Montmayeur A."/>
            <person name="Mulrain L."/>
            <person name="Navidi A."/>
            <person name="Naylor J."/>
            <person name="Negash T."/>
            <person name="Nguyen T."/>
            <person name="Nguyen N."/>
            <person name="Nicol R."/>
            <person name="Norbu C."/>
            <person name="Norbu N."/>
            <person name="Novod N."/>
            <person name="O'Neill B."/>
            <person name="Osman S."/>
            <person name="Markiewicz E."/>
            <person name="Oyono O.L."/>
            <person name="Patti C."/>
            <person name="Phunkhang P."/>
            <person name="Pierre F."/>
            <person name="Priest M."/>
            <person name="Raghuraman S."/>
            <person name="Rege F."/>
            <person name="Reyes R."/>
            <person name="Rise C."/>
            <person name="Rogov P."/>
            <person name="Ross K."/>
            <person name="Ryan E."/>
            <person name="Settipalli S."/>
            <person name="Shea T."/>
            <person name="Sherpa N."/>
            <person name="Shi L."/>
            <person name="Shih D."/>
            <person name="Sparrow T."/>
            <person name="Spaulding J."/>
            <person name="Stalker J."/>
            <person name="Stange-Thomann N."/>
            <person name="Stavropoulos S."/>
            <person name="Stone C."/>
            <person name="Strader C."/>
            <person name="Tesfaye S."/>
            <person name="Thomson T."/>
            <person name="Thoulutsang Y."/>
            <person name="Thoulutsang D."/>
            <person name="Topham K."/>
            <person name="Topping I."/>
            <person name="Tsamla T."/>
            <person name="Vassiliev H."/>
            <person name="Vo A."/>
            <person name="Wangchuk T."/>
            <person name="Wangdi T."/>
            <person name="Weiand M."/>
            <person name="Wilkinson J."/>
            <person name="Wilson A."/>
            <person name="Yadav S."/>
            <person name="Young G."/>
            <person name="Yu Q."/>
            <person name="Zembek L."/>
            <person name="Zhong D."/>
            <person name="Zimmer A."/>
            <person name="Zwirko Z."/>
            <person name="Jaffe D.B."/>
            <person name="Alvarez P."/>
            <person name="Brockman W."/>
            <person name="Butler J."/>
            <person name="Chin C."/>
            <person name="Gnerre S."/>
            <person name="Grabherr M."/>
            <person name="Kleber M."/>
            <person name="Mauceli E."/>
            <person name="MacCallum I."/>
        </authorList>
    </citation>
    <scope>NUCLEOTIDE SEQUENCE [LARGE SCALE GENOMIC DNA]</scope>
    <source>
        <strain evidence="3">Tucson 14030-0811.24</strain>
    </source>
</reference>
<keyword evidence="1" id="KW-0812">Transmembrane</keyword>
<evidence type="ECO:0008006" key="4">
    <source>
        <dbReference type="Google" id="ProtNLM"/>
    </source>
</evidence>
<keyword evidence="3" id="KW-1185">Reference proteome</keyword>
<gene>
    <name evidence="2" type="primary">Dwil\GK15050</name>
    <name evidence="2" type="ORF">Dwil_GK15050</name>
</gene>
<dbReference type="HOGENOM" id="CLU_1919247_0_0_1"/>
<accession>B4MVK0</accession>
<feature type="transmembrane region" description="Helical" evidence="1">
    <location>
        <begin position="92"/>
        <end position="119"/>
    </location>
</feature>
<dbReference type="PANTHER" id="PTHR15664:SF6">
    <property type="entry name" value="TRANSMEMBRANE PROTEIN 230"/>
    <property type="match status" value="1"/>
</dbReference>